<evidence type="ECO:0008006" key="5">
    <source>
        <dbReference type="Google" id="ProtNLM"/>
    </source>
</evidence>
<evidence type="ECO:0000313" key="4">
    <source>
        <dbReference type="Proteomes" id="UP001642405"/>
    </source>
</evidence>
<gene>
    <name evidence="3" type="ORF">SCUCBS95973_006657</name>
</gene>
<feature type="compositionally biased region" description="Low complexity" evidence="2">
    <location>
        <begin position="1"/>
        <end position="35"/>
    </location>
</feature>
<dbReference type="PANTHER" id="PTHR43591">
    <property type="entry name" value="METHYLTRANSFERASE"/>
    <property type="match status" value="1"/>
</dbReference>
<dbReference type="Proteomes" id="UP001642405">
    <property type="component" value="Unassembled WGS sequence"/>
</dbReference>
<feature type="region of interest" description="Disordered" evidence="2">
    <location>
        <begin position="95"/>
        <end position="128"/>
    </location>
</feature>
<feature type="compositionally biased region" description="Polar residues" evidence="2">
    <location>
        <begin position="117"/>
        <end position="128"/>
    </location>
</feature>
<comment type="caution">
    <text evidence="3">The sequence shown here is derived from an EMBL/GenBank/DDBJ whole genome shotgun (WGS) entry which is preliminary data.</text>
</comment>
<sequence length="420" mass="45788">MASSSNPTTAPAAVPAGLTESSTAAAAAAPAVEPTTGPPALQPTAEGSSAAAPVETAEMAATASTPISAPEAGANRPAPDQTAIEVDNDEVAAAASISSDDNTTDNNSSFSDEGYAESSTGTNVTTSLSSSVRDYQFENNRRYHKFHEGKYHFPNDEPEQAREDMRHCMMVHASGGALHYAPLKNPQKVLDIGTGTGIWAIDMGDEYPEAEVIGIDLSPIQPSWVPANVRFIVDDAEQPWVTAPATYDYIHVRNMASAIKHWDRLMEQVFTALKPGGWIEIQDINWIYRCDDDTMGPDYAVGQMAKYIGQALMNFGIKLYSPDDNPARLETAGFVDIRNTVDKVPVGTWPRDPNMKMIGLYNRSTVYDGLHGITMGPLTRGLKWTPEEVELFLVRVRRDLMNPRIHSYVHMHTLCGQKPY</sequence>
<protein>
    <recommendedName>
        <fullName evidence="5">Methyltransferase domain-containing protein</fullName>
    </recommendedName>
</protein>
<dbReference type="Gene3D" id="3.40.50.150">
    <property type="entry name" value="Vaccinia Virus protein VP39"/>
    <property type="match status" value="1"/>
</dbReference>
<reference evidence="3 4" key="1">
    <citation type="submission" date="2024-01" db="EMBL/GenBank/DDBJ databases">
        <authorList>
            <person name="Allen C."/>
            <person name="Tagirdzhanova G."/>
        </authorList>
    </citation>
    <scope>NUCLEOTIDE SEQUENCE [LARGE SCALE GENOMIC DNA]</scope>
</reference>
<dbReference type="PANTHER" id="PTHR43591:SF24">
    <property type="entry name" value="2-METHOXY-6-POLYPRENYL-1,4-BENZOQUINOL METHYLASE, MITOCHONDRIAL"/>
    <property type="match status" value="1"/>
</dbReference>
<feature type="compositionally biased region" description="Low complexity" evidence="2">
    <location>
        <begin position="95"/>
        <end position="112"/>
    </location>
</feature>
<dbReference type="Pfam" id="PF13489">
    <property type="entry name" value="Methyltransf_23"/>
    <property type="match status" value="1"/>
</dbReference>
<evidence type="ECO:0000256" key="1">
    <source>
        <dbReference type="ARBA" id="ARBA00038158"/>
    </source>
</evidence>
<dbReference type="InterPro" id="IPR029063">
    <property type="entry name" value="SAM-dependent_MTases_sf"/>
</dbReference>
<organism evidence="3 4">
    <name type="scientific">Sporothrix curviconia</name>
    <dbReference type="NCBI Taxonomy" id="1260050"/>
    <lineage>
        <taxon>Eukaryota</taxon>
        <taxon>Fungi</taxon>
        <taxon>Dikarya</taxon>
        <taxon>Ascomycota</taxon>
        <taxon>Pezizomycotina</taxon>
        <taxon>Sordariomycetes</taxon>
        <taxon>Sordariomycetidae</taxon>
        <taxon>Ophiostomatales</taxon>
        <taxon>Ophiostomataceae</taxon>
        <taxon>Sporothrix</taxon>
    </lineage>
</organism>
<dbReference type="SUPFAM" id="SSF53335">
    <property type="entry name" value="S-adenosyl-L-methionine-dependent methyltransferases"/>
    <property type="match status" value="1"/>
</dbReference>
<dbReference type="CDD" id="cd02440">
    <property type="entry name" value="AdoMet_MTases"/>
    <property type="match status" value="1"/>
</dbReference>
<accession>A0ABP0C9G0</accession>
<comment type="similarity">
    <text evidence="1">Belongs to the methyltransferase superfamily. LaeA methyltransferase family.</text>
</comment>
<keyword evidence="4" id="KW-1185">Reference proteome</keyword>
<evidence type="ECO:0000313" key="3">
    <source>
        <dbReference type="EMBL" id="CAK7227780.1"/>
    </source>
</evidence>
<feature type="region of interest" description="Disordered" evidence="2">
    <location>
        <begin position="1"/>
        <end position="80"/>
    </location>
</feature>
<dbReference type="EMBL" id="CAWUHB010000041">
    <property type="protein sequence ID" value="CAK7227780.1"/>
    <property type="molecule type" value="Genomic_DNA"/>
</dbReference>
<evidence type="ECO:0000256" key="2">
    <source>
        <dbReference type="SAM" id="MobiDB-lite"/>
    </source>
</evidence>
<proteinExistence type="inferred from homology"/>
<name>A0ABP0C9G0_9PEZI</name>
<feature type="compositionally biased region" description="Low complexity" evidence="2">
    <location>
        <begin position="50"/>
        <end position="63"/>
    </location>
</feature>